<feature type="domain" description="N-acetyltransferase" evidence="1">
    <location>
        <begin position="146"/>
        <end position="277"/>
    </location>
</feature>
<reference evidence="2 3" key="1">
    <citation type="submission" date="2019-04" db="EMBL/GenBank/DDBJ databases">
        <title>Whole genome sequencing of Brevibacillus sp. TGS2-1.</title>
        <authorList>
            <person name="Choi A."/>
        </authorList>
    </citation>
    <scope>NUCLEOTIDE SEQUENCE [LARGE SCALE GENOMIC DNA]</scope>
    <source>
        <strain evidence="2 3">TGS2-1</strain>
    </source>
</reference>
<dbReference type="PROSITE" id="PS51186">
    <property type="entry name" value="GNAT"/>
    <property type="match status" value="1"/>
</dbReference>
<dbReference type="PANTHER" id="PTHR31143">
    <property type="match status" value="1"/>
</dbReference>
<dbReference type="OrthoDB" id="2773476at2"/>
<proteinExistence type="predicted"/>
<accession>A0A4U2Y948</accession>
<sequence length="277" mass="31262">MYLVKGNQQLARQLLHDKSDVMFAGVVTGNHPGLLWVDHPDKPTCALVWSTGLSGFAFLGVPSKSIHPVAFTAFFQTQIGPILLQKDLSFFEFSRESKEWDSLLTPIMDSSGWETSTQFVYRSSHDQGEEPSLVIPAPYYSIELGESFLRGRDTVIPPNLDFVTDYIHEYWYSIDDFLENGYGYAALTTDHEVASICMSTAVYQSTHAIGVETLEPYRQKGLSSTLAYQLQNRLHQEAATVWWDCMVSNIASQKTAEKAGLHLSHRYEIAWFSYPAQ</sequence>
<keyword evidence="3" id="KW-1185">Reference proteome</keyword>
<dbReference type="Pfam" id="PF12746">
    <property type="entry name" value="GNAT_acetyltran"/>
    <property type="match status" value="1"/>
</dbReference>
<keyword evidence="2" id="KW-0808">Transferase</keyword>
<organism evidence="2 3">
    <name type="scientific">Brevibacillus antibioticus</name>
    <dbReference type="NCBI Taxonomy" id="2570228"/>
    <lineage>
        <taxon>Bacteria</taxon>
        <taxon>Bacillati</taxon>
        <taxon>Bacillota</taxon>
        <taxon>Bacilli</taxon>
        <taxon>Bacillales</taxon>
        <taxon>Paenibacillaceae</taxon>
        <taxon>Brevibacillus</taxon>
    </lineage>
</organism>
<dbReference type="InterPro" id="IPR016181">
    <property type="entry name" value="Acyl_CoA_acyltransferase"/>
</dbReference>
<evidence type="ECO:0000313" key="2">
    <source>
        <dbReference type="EMBL" id="TKI57218.1"/>
    </source>
</evidence>
<dbReference type="AlphaFoldDB" id="A0A4U2Y948"/>
<dbReference type="InterPro" id="IPR027365">
    <property type="entry name" value="GNAT_acetyltra_YdfB-like"/>
</dbReference>
<dbReference type="GO" id="GO:0016747">
    <property type="term" value="F:acyltransferase activity, transferring groups other than amino-acyl groups"/>
    <property type="evidence" value="ECO:0007669"/>
    <property type="project" value="InterPro"/>
</dbReference>
<dbReference type="InterPro" id="IPR000182">
    <property type="entry name" value="GNAT_dom"/>
</dbReference>
<evidence type="ECO:0000259" key="1">
    <source>
        <dbReference type="PROSITE" id="PS51186"/>
    </source>
</evidence>
<dbReference type="Gene3D" id="3.40.630.30">
    <property type="match status" value="1"/>
</dbReference>
<comment type="caution">
    <text evidence="2">The sequence shown here is derived from an EMBL/GenBank/DDBJ whole genome shotgun (WGS) entry which is preliminary data.</text>
</comment>
<name>A0A4U2Y948_9BACL</name>
<dbReference type="PANTHER" id="PTHR31143:SF2">
    <property type="entry name" value="FR47-LIKE DOMAIN-CONTAINING PROTEIN-RELATED"/>
    <property type="match status" value="1"/>
</dbReference>
<protein>
    <submittedName>
        <fullName evidence="2">GNAT family N-acetyltransferase</fullName>
    </submittedName>
</protein>
<evidence type="ECO:0000313" key="3">
    <source>
        <dbReference type="Proteomes" id="UP000307841"/>
    </source>
</evidence>
<dbReference type="EMBL" id="SZNK01000001">
    <property type="protein sequence ID" value="TKI57218.1"/>
    <property type="molecule type" value="Genomic_DNA"/>
</dbReference>
<dbReference type="RefSeq" id="WP_137030663.1">
    <property type="nucleotide sequence ID" value="NZ_SZNK01000001.1"/>
</dbReference>
<dbReference type="Proteomes" id="UP000307841">
    <property type="component" value="Unassembled WGS sequence"/>
</dbReference>
<gene>
    <name evidence="2" type="ORF">E8L90_18125</name>
</gene>
<dbReference type="SUPFAM" id="SSF55729">
    <property type="entry name" value="Acyl-CoA N-acyltransferases (Nat)"/>
    <property type="match status" value="1"/>
</dbReference>